<protein>
    <recommendedName>
        <fullName evidence="3">BTB domain-containing protein</fullName>
    </recommendedName>
</protein>
<dbReference type="SUPFAM" id="SSF117281">
    <property type="entry name" value="Kelch motif"/>
    <property type="match status" value="1"/>
</dbReference>
<evidence type="ECO:0000259" key="3">
    <source>
        <dbReference type="PROSITE" id="PS50097"/>
    </source>
</evidence>
<dbReference type="InterPro" id="IPR017096">
    <property type="entry name" value="BTB-kelch_protein"/>
</dbReference>
<evidence type="ECO:0000313" key="5">
    <source>
        <dbReference type="Proteomes" id="UP001519460"/>
    </source>
</evidence>
<accession>A0ABD0KJ36</accession>
<dbReference type="Gene3D" id="2.120.10.80">
    <property type="entry name" value="Kelch-type beta propeller"/>
    <property type="match status" value="1"/>
</dbReference>
<dbReference type="SMART" id="SM00875">
    <property type="entry name" value="BACK"/>
    <property type="match status" value="1"/>
</dbReference>
<dbReference type="Pfam" id="PF07707">
    <property type="entry name" value="BACK"/>
    <property type="match status" value="1"/>
</dbReference>
<dbReference type="Pfam" id="PF24681">
    <property type="entry name" value="Kelch_KLHDC2_KLHL20_DRC7"/>
    <property type="match status" value="1"/>
</dbReference>
<evidence type="ECO:0000313" key="4">
    <source>
        <dbReference type="EMBL" id="KAK7487008.1"/>
    </source>
</evidence>
<evidence type="ECO:0000256" key="2">
    <source>
        <dbReference type="ARBA" id="ARBA00022737"/>
    </source>
</evidence>
<sequence length="598" mass="67051">MAGRKRGPPPGAEADDLLVKRPHLDVHNPDAKVTLLAGGRRFAVQRDKLAAVSDCFRAMFSNGMRETKQQEISLGGVSAMGLEKTLEVVDTGNTTLKGKNVLSLMSAATYLQVTPVIEFCERALASRLTASNFFQLAKTAEFYCMKNALQQIDKFVAKNLRRIAKKGTLCHVTYDQMQKLLSSEDLRLPEVEVFFITRDWLAAHPDMVEEHAQGLLRLIRYRLINPADLVLHVEKVDVMTSDQEMTRLVMEAFKYHVLPHSQPLTDAPLICPRATVTQAVCVTSAEMKGEDRTVVTAFDVLAVSNHQKDKVRRRIINLQEGLDGMEVVNLNDFLYLIGGMNTISFSDKVFRYDPRSNSWFLACPLMHGRYRFFAGALSNKVYAVGGDCHMVLNVTSAERYDPAMDRWEEIAPIPGNRTLHGGAVLGNCIYISGGSLGGQSTSDVLRYSPDKRVWERRESMLGPRGGHVICAARGKLFVFGGHCMDLNNDTLNETRSECYDPDTDQWTVLAPLHVPHDGSSWLLHDRYAWVIGGQNAEDCTDQKLVSQYDLDTDSWEVIKKWPWTLRTYGSSFCMLNFPVVQNNPAFLTPYFSQPEQGA</sequence>
<dbReference type="PANTHER" id="PTHR45632">
    <property type="entry name" value="LD33804P"/>
    <property type="match status" value="1"/>
</dbReference>
<dbReference type="InterPro" id="IPR011333">
    <property type="entry name" value="SKP1/BTB/POZ_sf"/>
</dbReference>
<dbReference type="InterPro" id="IPR006652">
    <property type="entry name" value="Kelch_1"/>
</dbReference>
<dbReference type="Pfam" id="PF01344">
    <property type="entry name" value="Kelch_1"/>
    <property type="match status" value="1"/>
</dbReference>
<keyword evidence="1" id="KW-0880">Kelch repeat</keyword>
<keyword evidence="5" id="KW-1185">Reference proteome</keyword>
<dbReference type="Gene3D" id="1.25.40.420">
    <property type="match status" value="1"/>
</dbReference>
<keyword evidence="2" id="KW-0677">Repeat</keyword>
<dbReference type="PANTHER" id="PTHR45632:SF17">
    <property type="entry name" value="KELCH-LIKE PROTEIN 31"/>
    <property type="match status" value="1"/>
</dbReference>
<reference evidence="4 5" key="1">
    <citation type="journal article" date="2023" name="Sci. Data">
        <title>Genome assembly of the Korean intertidal mud-creeper Batillaria attramentaria.</title>
        <authorList>
            <person name="Patra A.K."/>
            <person name="Ho P.T."/>
            <person name="Jun S."/>
            <person name="Lee S.J."/>
            <person name="Kim Y."/>
            <person name="Won Y.J."/>
        </authorList>
    </citation>
    <scope>NUCLEOTIDE SEQUENCE [LARGE SCALE GENOMIC DNA]</scope>
    <source>
        <strain evidence="4">Wonlab-2016</strain>
    </source>
</reference>
<dbReference type="SMART" id="SM00612">
    <property type="entry name" value="Kelch"/>
    <property type="match status" value="5"/>
</dbReference>
<dbReference type="Proteomes" id="UP001519460">
    <property type="component" value="Unassembled WGS sequence"/>
</dbReference>
<organism evidence="4 5">
    <name type="scientific">Batillaria attramentaria</name>
    <dbReference type="NCBI Taxonomy" id="370345"/>
    <lineage>
        <taxon>Eukaryota</taxon>
        <taxon>Metazoa</taxon>
        <taxon>Spiralia</taxon>
        <taxon>Lophotrochozoa</taxon>
        <taxon>Mollusca</taxon>
        <taxon>Gastropoda</taxon>
        <taxon>Caenogastropoda</taxon>
        <taxon>Sorbeoconcha</taxon>
        <taxon>Cerithioidea</taxon>
        <taxon>Batillariidae</taxon>
        <taxon>Batillaria</taxon>
    </lineage>
</organism>
<evidence type="ECO:0000256" key="1">
    <source>
        <dbReference type="ARBA" id="ARBA00022441"/>
    </source>
</evidence>
<gene>
    <name evidence="4" type="ORF">BaRGS_00021678</name>
</gene>
<dbReference type="EMBL" id="JACVVK020000170">
    <property type="protein sequence ID" value="KAK7487008.1"/>
    <property type="molecule type" value="Genomic_DNA"/>
</dbReference>
<dbReference type="AlphaFoldDB" id="A0ABD0KJ36"/>
<dbReference type="Gene3D" id="3.30.710.10">
    <property type="entry name" value="Potassium Channel Kv1.1, Chain A"/>
    <property type="match status" value="1"/>
</dbReference>
<dbReference type="PIRSF" id="PIRSF037037">
    <property type="entry name" value="Kelch-like_protein_gigaxonin"/>
    <property type="match status" value="1"/>
</dbReference>
<dbReference type="InterPro" id="IPR015915">
    <property type="entry name" value="Kelch-typ_b-propeller"/>
</dbReference>
<dbReference type="SUPFAM" id="SSF54695">
    <property type="entry name" value="POZ domain"/>
    <property type="match status" value="1"/>
</dbReference>
<proteinExistence type="predicted"/>
<dbReference type="PROSITE" id="PS50097">
    <property type="entry name" value="BTB"/>
    <property type="match status" value="1"/>
</dbReference>
<dbReference type="InterPro" id="IPR011705">
    <property type="entry name" value="BACK"/>
</dbReference>
<dbReference type="InterPro" id="IPR000210">
    <property type="entry name" value="BTB/POZ_dom"/>
</dbReference>
<comment type="caution">
    <text evidence="4">The sequence shown here is derived from an EMBL/GenBank/DDBJ whole genome shotgun (WGS) entry which is preliminary data.</text>
</comment>
<feature type="domain" description="BTB" evidence="3">
    <location>
        <begin position="31"/>
        <end position="98"/>
    </location>
</feature>
<name>A0ABD0KJ36_9CAEN</name>
<dbReference type="Pfam" id="PF00651">
    <property type="entry name" value="BTB"/>
    <property type="match status" value="1"/>
</dbReference>
<dbReference type="GO" id="GO:0005737">
    <property type="term" value="C:cytoplasm"/>
    <property type="evidence" value="ECO:0007669"/>
    <property type="project" value="UniProtKB-ARBA"/>
</dbReference>
<dbReference type="SMART" id="SM00225">
    <property type="entry name" value="BTB"/>
    <property type="match status" value="1"/>
</dbReference>